<feature type="compositionally biased region" description="Basic and acidic residues" evidence="3">
    <location>
        <begin position="83"/>
        <end position="106"/>
    </location>
</feature>
<dbReference type="EMBL" id="JACGWN010000006">
    <property type="protein sequence ID" value="KAL0446555.1"/>
    <property type="molecule type" value="Genomic_DNA"/>
</dbReference>
<sequence length="176" mass="19935">MSEGKRMTYEELCNAVLPHWPNLRKHNGERYAYSSHSQAVLDCLRNRSEWARLVDRGPKTSASRKRRKLDADSMSIESDDNEENRVKNAKDAGSKSFESHQEDFPKGKRKARKRRRLALQGRGIVRRRRRADVVSDDESESFSNSSEDSMSSEEEIQGGGTSIVGSEASASSDEVR</sequence>
<evidence type="ECO:0000256" key="1">
    <source>
        <dbReference type="ARBA" id="ARBA00004123"/>
    </source>
</evidence>
<name>A0AAW2WYM5_9LAMI</name>
<protein>
    <recommendedName>
        <fullName evidence="4">DUF7648 domain-containing protein</fullName>
    </recommendedName>
</protein>
<gene>
    <name evidence="5" type="ORF">Slati_1783400</name>
</gene>
<feature type="compositionally biased region" description="Basic residues" evidence="3">
    <location>
        <begin position="107"/>
        <end position="117"/>
    </location>
</feature>
<reference evidence="5" key="1">
    <citation type="submission" date="2020-06" db="EMBL/GenBank/DDBJ databases">
        <authorList>
            <person name="Li T."/>
            <person name="Hu X."/>
            <person name="Zhang T."/>
            <person name="Song X."/>
            <person name="Zhang H."/>
            <person name="Dai N."/>
            <person name="Sheng W."/>
            <person name="Hou X."/>
            <person name="Wei L."/>
        </authorList>
    </citation>
    <scope>NUCLEOTIDE SEQUENCE</scope>
    <source>
        <strain evidence="5">KEN1</strain>
        <tissue evidence="5">Leaf</tissue>
    </source>
</reference>
<comment type="subcellular location">
    <subcellularLocation>
        <location evidence="1">Nucleus</location>
    </subcellularLocation>
</comment>
<organism evidence="5">
    <name type="scientific">Sesamum latifolium</name>
    <dbReference type="NCBI Taxonomy" id="2727402"/>
    <lineage>
        <taxon>Eukaryota</taxon>
        <taxon>Viridiplantae</taxon>
        <taxon>Streptophyta</taxon>
        <taxon>Embryophyta</taxon>
        <taxon>Tracheophyta</taxon>
        <taxon>Spermatophyta</taxon>
        <taxon>Magnoliopsida</taxon>
        <taxon>eudicotyledons</taxon>
        <taxon>Gunneridae</taxon>
        <taxon>Pentapetalae</taxon>
        <taxon>asterids</taxon>
        <taxon>lamiids</taxon>
        <taxon>Lamiales</taxon>
        <taxon>Pedaliaceae</taxon>
        <taxon>Sesamum</taxon>
    </lineage>
</organism>
<feature type="region of interest" description="Disordered" evidence="3">
    <location>
        <begin position="57"/>
        <end position="176"/>
    </location>
</feature>
<feature type="domain" description="DUF7648" evidence="4">
    <location>
        <begin position="1"/>
        <end position="54"/>
    </location>
</feature>
<evidence type="ECO:0000259" key="4">
    <source>
        <dbReference type="Pfam" id="PF24659"/>
    </source>
</evidence>
<dbReference type="GO" id="GO:0005634">
    <property type="term" value="C:nucleus"/>
    <property type="evidence" value="ECO:0007669"/>
    <property type="project" value="UniProtKB-SubCell"/>
</dbReference>
<dbReference type="PANTHER" id="PTHR14571:SF9">
    <property type="entry name" value="HISTONE-LYSINE N-METHYLTRANSFERASE SET-26-RELATED"/>
    <property type="match status" value="1"/>
</dbReference>
<dbReference type="Pfam" id="PF24659">
    <property type="entry name" value="DUF7648"/>
    <property type="match status" value="1"/>
</dbReference>
<evidence type="ECO:0000256" key="2">
    <source>
        <dbReference type="ARBA" id="ARBA00023242"/>
    </source>
</evidence>
<dbReference type="AlphaFoldDB" id="A0AAW2WYM5"/>
<dbReference type="PANTHER" id="PTHR14571">
    <property type="entry name" value="HISTONE-LYSINE N-METHYLTRANSFERASE SET-26-RELATED"/>
    <property type="match status" value="1"/>
</dbReference>
<accession>A0AAW2WYM5</accession>
<proteinExistence type="predicted"/>
<evidence type="ECO:0000313" key="5">
    <source>
        <dbReference type="EMBL" id="KAL0446555.1"/>
    </source>
</evidence>
<keyword evidence="2" id="KW-0539">Nucleus</keyword>
<evidence type="ECO:0000256" key="3">
    <source>
        <dbReference type="SAM" id="MobiDB-lite"/>
    </source>
</evidence>
<dbReference type="InterPro" id="IPR056065">
    <property type="entry name" value="DUF7648"/>
</dbReference>
<reference evidence="5" key="2">
    <citation type="journal article" date="2024" name="Plant">
        <title>Genomic evolution and insights into agronomic trait innovations of Sesamum species.</title>
        <authorList>
            <person name="Miao H."/>
            <person name="Wang L."/>
            <person name="Qu L."/>
            <person name="Liu H."/>
            <person name="Sun Y."/>
            <person name="Le M."/>
            <person name="Wang Q."/>
            <person name="Wei S."/>
            <person name="Zheng Y."/>
            <person name="Lin W."/>
            <person name="Duan Y."/>
            <person name="Cao H."/>
            <person name="Xiong S."/>
            <person name="Wang X."/>
            <person name="Wei L."/>
            <person name="Li C."/>
            <person name="Ma Q."/>
            <person name="Ju M."/>
            <person name="Zhao R."/>
            <person name="Li G."/>
            <person name="Mu C."/>
            <person name="Tian Q."/>
            <person name="Mei H."/>
            <person name="Zhang T."/>
            <person name="Gao T."/>
            <person name="Zhang H."/>
        </authorList>
    </citation>
    <scope>NUCLEOTIDE SEQUENCE</scope>
    <source>
        <strain evidence="5">KEN1</strain>
    </source>
</reference>
<comment type="caution">
    <text evidence="5">The sequence shown here is derived from an EMBL/GenBank/DDBJ whole genome shotgun (WGS) entry which is preliminary data.</text>
</comment>